<sequence>MSSLDDLRMHYQECRFELIRQLAACEIARETYLQDPREEHAVSIRFEAIIASNRLEAYRAASLDLRAALLAIGYRLSLREGPQQKLLQTTSACITRIGIAFSWSDVLNFVQLDKYLKHPVNPK</sequence>
<keyword evidence="2" id="KW-1185">Reference proteome</keyword>
<proteinExistence type="predicted"/>
<name>A0A8S1H5I4_9PELO</name>
<dbReference type="AlphaFoldDB" id="A0A8S1H5I4"/>
<dbReference type="Proteomes" id="UP000835052">
    <property type="component" value="Unassembled WGS sequence"/>
</dbReference>
<dbReference type="EMBL" id="CAJGYM010000019">
    <property type="protein sequence ID" value="CAD6191049.1"/>
    <property type="molecule type" value="Genomic_DNA"/>
</dbReference>
<comment type="caution">
    <text evidence="1">The sequence shown here is derived from an EMBL/GenBank/DDBJ whole genome shotgun (WGS) entry which is preliminary data.</text>
</comment>
<accession>A0A8S1H5I4</accession>
<organism evidence="1 2">
    <name type="scientific">Caenorhabditis auriculariae</name>
    <dbReference type="NCBI Taxonomy" id="2777116"/>
    <lineage>
        <taxon>Eukaryota</taxon>
        <taxon>Metazoa</taxon>
        <taxon>Ecdysozoa</taxon>
        <taxon>Nematoda</taxon>
        <taxon>Chromadorea</taxon>
        <taxon>Rhabditida</taxon>
        <taxon>Rhabditina</taxon>
        <taxon>Rhabditomorpha</taxon>
        <taxon>Rhabditoidea</taxon>
        <taxon>Rhabditidae</taxon>
        <taxon>Peloderinae</taxon>
        <taxon>Caenorhabditis</taxon>
    </lineage>
</organism>
<gene>
    <name evidence="1" type="ORF">CAUJ_LOCUS6968</name>
</gene>
<evidence type="ECO:0000313" key="1">
    <source>
        <dbReference type="EMBL" id="CAD6191049.1"/>
    </source>
</evidence>
<protein>
    <submittedName>
        <fullName evidence="1">Uncharacterized protein</fullName>
    </submittedName>
</protein>
<evidence type="ECO:0000313" key="2">
    <source>
        <dbReference type="Proteomes" id="UP000835052"/>
    </source>
</evidence>
<reference evidence="1" key="1">
    <citation type="submission" date="2020-10" db="EMBL/GenBank/DDBJ databases">
        <authorList>
            <person name="Kikuchi T."/>
        </authorList>
    </citation>
    <scope>NUCLEOTIDE SEQUENCE</scope>
    <source>
        <strain evidence="1">NKZ352</strain>
    </source>
</reference>